<protein>
    <submittedName>
        <fullName evidence="1">Uncharacterized protein</fullName>
    </submittedName>
</protein>
<name>A0AAW1GRQ2_POPJA</name>
<reference evidence="1 2" key="1">
    <citation type="journal article" date="2024" name="BMC Genomics">
        <title>De novo assembly and annotation of Popillia japonica's genome with initial clues to its potential as an invasive pest.</title>
        <authorList>
            <person name="Cucini C."/>
            <person name="Boschi S."/>
            <person name="Funari R."/>
            <person name="Cardaioli E."/>
            <person name="Iannotti N."/>
            <person name="Marturano G."/>
            <person name="Paoli F."/>
            <person name="Bruttini M."/>
            <person name="Carapelli A."/>
            <person name="Frati F."/>
            <person name="Nardi F."/>
        </authorList>
    </citation>
    <scope>NUCLEOTIDE SEQUENCE [LARGE SCALE GENOMIC DNA]</scope>
    <source>
        <strain evidence="1">DMR45628</strain>
    </source>
</reference>
<evidence type="ECO:0000313" key="1">
    <source>
        <dbReference type="EMBL" id="KAK9667456.1"/>
    </source>
</evidence>
<sequence length="14" mass="1524">LVGVVPFLCMLVFS</sequence>
<feature type="non-terminal residue" evidence="1">
    <location>
        <position position="1"/>
    </location>
</feature>
<keyword evidence="2" id="KW-1185">Reference proteome</keyword>
<dbReference type="Proteomes" id="UP001458880">
    <property type="component" value="Unassembled WGS sequence"/>
</dbReference>
<dbReference type="EMBL" id="JASPKY010003014">
    <property type="protein sequence ID" value="KAK9667456.1"/>
    <property type="molecule type" value="Genomic_DNA"/>
</dbReference>
<evidence type="ECO:0000313" key="2">
    <source>
        <dbReference type="Proteomes" id="UP001458880"/>
    </source>
</evidence>
<comment type="caution">
    <text evidence="1">The sequence shown here is derived from an EMBL/GenBank/DDBJ whole genome shotgun (WGS) entry which is preliminary data.</text>
</comment>
<organism evidence="1 2">
    <name type="scientific">Popillia japonica</name>
    <name type="common">Japanese beetle</name>
    <dbReference type="NCBI Taxonomy" id="7064"/>
    <lineage>
        <taxon>Eukaryota</taxon>
        <taxon>Metazoa</taxon>
        <taxon>Ecdysozoa</taxon>
        <taxon>Arthropoda</taxon>
        <taxon>Hexapoda</taxon>
        <taxon>Insecta</taxon>
        <taxon>Pterygota</taxon>
        <taxon>Neoptera</taxon>
        <taxon>Endopterygota</taxon>
        <taxon>Coleoptera</taxon>
        <taxon>Polyphaga</taxon>
        <taxon>Scarabaeiformia</taxon>
        <taxon>Scarabaeidae</taxon>
        <taxon>Rutelinae</taxon>
        <taxon>Popillia</taxon>
    </lineage>
</organism>
<gene>
    <name evidence="1" type="ORF">QE152_g41353</name>
</gene>
<accession>A0AAW1GRQ2</accession>
<proteinExistence type="predicted"/>